<proteinExistence type="predicted"/>
<feature type="compositionally biased region" description="Polar residues" evidence="1">
    <location>
        <begin position="468"/>
        <end position="477"/>
    </location>
</feature>
<feature type="region of interest" description="Disordered" evidence="1">
    <location>
        <begin position="460"/>
        <end position="488"/>
    </location>
</feature>
<dbReference type="PANTHER" id="PTHR46775:SF1">
    <property type="entry name" value="FLOCCULATION PROTEIN (DUF1296)"/>
    <property type="match status" value="1"/>
</dbReference>
<feature type="region of interest" description="Disordered" evidence="1">
    <location>
        <begin position="67"/>
        <end position="100"/>
    </location>
</feature>
<dbReference type="SUPFAM" id="SSF46934">
    <property type="entry name" value="UBA-like"/>
    <property type="match status" value="1"/>
</dbReference>
<dbReference type="InterPro" id="IPR044277">
    <property type="entry name" value="GIP1"/>
</dbReference>
<dbReference type="InterPro" id="IPR009719">
    <property type="entry name" value="GIP1_N"/>
</dbReference>
<dbReference type="GO" id="GO:0051082">
    <property type="term" value="F:unfolded protein binding"/>
    <property type="evidence" value="ECO:0007669"/>
    <property type="project" value="TreeGrafter"/>
</dbReference>
<feature type="domain" description="GBF-interacting protein 1 N-terminal" evidence="2">
    <location>
        <begin position="13"/>
        <end position="73"/>
    </location>
</feature>
<evidence type="ECO:0000256" key="1">
    <source>
        <dbReference type="SAM" id="MobiDB-lite"/>
    </source>
</evidence>
<feature type="compositionally biased region" description="Basic and acidic residues" evidence="1">
    <location>
        <begin position="71"/>
        <end position="84"/>
    </location>
</feature>
<reference evidence="3 4" key="1">
    <citation type="journal article" date="2015" name="Proc. Natl. Acad. Sci. U.S.A.">
        <title>The resurrection genome of Boea hygrometrica: A blueprint for survival of dehydration.</title>
        <authorList>
            <person name="Xiao L."/>
            <person name="Yang G."/>
            <person name="Zhang L."/>
            <person name="Yang X."/>
            <person name="Zhao S."/>
            <person name="Ji Z."/>
            <person name="Zhou Q."/>
            <person name="Hu M."/>
            <person name="Wang Y."/>
            <person name="Chen M."/>
            <person name="Xu Y."/>
            <person name="Jin H."/>
            <person name="Xiao X."/>
            <person name="Hu G."/>
            <person name="Bao F."/>
            <person name="Hu Y."/>
            <person name="Wan P."/>
            <person name="Li L."/>
            <person name="Deng X."/>
            <person name="Kuang T."/>
            <person name="Xiang C."/>
            <person name="Zhu J.K."/>
            <person name="Oliver M.J."/>
            <person name="He Y."/>
        </authorList>
    </citation>
    <scope>NUCLEOTIDE SEQUENCE [LARGE SCALE GENOMIC DNA]</scope>
    <source>
        <strain evidence="4">cv. XS01</strain>
    </source>
</reference>
<evidence type="ECO:0000259" key="2">
    <source>
        <dbReference type="Pfam" id="PF06972"/>
    </source>
</evidence>
<evidence type="ECO:0000313" key="4">
    <source>
        <dbReference type="Proteomes" id="UP000250235"/>
    </source>
</evidence>
<accession>A0A2Z7AHW5</accession>
<evidence type="ECO:0000313" key="3">
    <source>
        <dbReference type="EMBL" id="KZV20928.1"/>
    </source>
</evidence>
<name>A0A2Z7AHW5_9LAMI</name>
<dbReference type="Proteomes" id="UP000250235">
    <property type="component" value="Unassembled WGS sequence"/>
</dbReference>
<dbReference type="EMBL" id="KV015048">
    <property type="protein sequence ID" value="KZV20928.1"/>
    <property type="molecule type" value="Genomic_DNA"/>
</dbReference>
<sequence length="838" mass="89823">MSSGVKGAIRVSIPSSVKEMIENIKDITGQNHTEEEIYAVLKECSMDPNETTQKLLLLDTFHEVKRKRDRRKENLSKEPLELRWKPGTQTRASKGGRGNYSSRYTFHDANGGKSSASVKEIAVNNLPMKGMSKAPLATAPEVKRNETISVPSPITVVSNGPSSITTQSTHEVNTSASGSINQCEGNVNASINKLEGTQPISSLVDSVRMASNPGIGDIHQQQKMDSKNNLQLPTAVGSITLEVGSPHSHEVLTDNNSEIIASGSGSSNPQQKITDELHVVAKNPHAEFLPIGSSTMCASSVSIRPSSNYNNRSPTIGPTKAGAGKEWKPKSMGSSSIGQGSATTVVSEVSISYPESQPVLIANGSKETTLELQKKLEDSHICDVQHVIIPNNLHVPETEKLWFCFGSFDANFNLEKSQNCEPENAGSQKLHESYEAINEPIKELPLSQNDVTVVKDSEIKYPDERHSPSQGPESFLSSEGEGPSSIIPDYSKATQEVAPGSHQHPPVNTSSNYNFGFIPSVLSGQVSSLESSDAQARDVPRLPGFAVQPPLDPTSYYGQFYRSTVDSDGRISPFNPAVTANKYAGGVAIPVQTSQSPQEGGVPFILSSSPTPLVTQATGVMQSSVTAAQQPLPVFRQPAGIHMPHYPPNYIPYGPYFSPFYVPPQAILQFLSNGAFPQQPQAGNIYPTPPGIAAKYSVSQYKQGSSTGSSTQIGMPGSFGPYDHSMANYTSSSSCAAVSSTANEDLSSSQIKENTYVNGQQASSFYNLPQGQLAFTPTQPGPGAFTSIFHPAQAVTAAAVHPLLQQSQSITTPADIVGPTAHVYQQPQHTQLNWPTNY</sequence>
<dbReference type="PANTHER" id="PTHR46775">
    <property type="entry name" value="FLOCCULATION PROTEIN (DUF1296)"/>
    <property type="match status" value="1"/>
</dbReference>
<gene>
    <name evidence="3" type="ORF">F511_08842</name>
</gene>
<dbReference type="Pfam" id="PF06972">
    <property type="entry name" value="GIP1_N"/>
    <property type="match status" value="1"/>
</dbReference>
<keyword evidence="4" id="KW-1185">Reference proteome</keyword>
<protein>
    <recommendedName>
        <fullName evidence="2">GBF-interacting protein 1 N-terminal domain-containing protein</fullName>
    </recommendedName>
</protein>
<dbReference type="OrthoDB" id="753279at2759"/>
<organism evidence="3 4">
    <name type="scientific">Dorcoceras hygrometricum</name>
    <dbReference type="NCBI Taxonomy" id="472368"/>
    <lineage>
        <taxon>Eukaryota</taxon>
        <taxon>Viridiplantae</taxon>
        <taxon>Streptophyta</taxon>
        <taxon>Embryophyta</taxon>
        <taxon>Tracheophyta</taxon>
        <taxon>Spermatophyta</taxon>
        <taxon>Magnoliopsida</taxon>
        <taxon>eudicotyledons</taxon>
        <taxon>Gunneridae</taxon>
        <taxon>Pentapetalae</taxon>
        <taxon>asterids</taxon>
        <taxon>lamiids</taxon>
        <taxon>Lamiales</taxon>
        <taxon>Gesneriaceae</taxon>
        <taxon>Didymocarpoideae</taxon>
        <taxon>Trichosporeae</taxon>
        <taxon>Loxocarpinae</taxon>
        <taxon>Dorcoceras</taxon>
    </lineage>
</organism>
<dbReference type="AlphaFoldDB" id="A0A2Z7AHW5"/>
<dbReference type="InterPro" id="IPR009060">
    <property type="entry name" value="UBA-like_sf"/>
</dbReference>
<feature type="region of interest" description="Disordered" evidence="1">
    <location>
        <begin position="309"/>
        <end position="339"/>
    </location>
</feature>